<keyword evidence="4" id="KW-1185">Reference proteome</keyword>
<dbReference type="Proteomes" id="UP000309450">
    <property type="component" value="Unassembled WGS sequence"/>
</dbReference>
<feature type="domain" description="Hedgehog/Intein (Hint)" evidence="2">
    <location>
        <begin position="72"/>
        <end position="201"/>
    </location>
</feature>
<feature type="region of interest" description="Disordered" evidence="1">
    <location>
        <begin position="254"/>
        <end position="275"/>
    </location>
</feature>
<organism evidence="3 4">
    <name type="scientific">Aliigemmobacter aestuarii</name>
    <dbReference type="NCBI Taxonomy" id="1445661"/>
    <lineage>
        <taxon>Bacteria</taxon>
        <taxon>Pseudomonadati</taxon>
        <taxon>Pseudomonadota</taxon>
        <taxon>Alphaproteobacteria</taxon>
        <taxon>Rhodobacterales</taxon>
        <taxon>Paracoccaceae</taxon>
        <taxon>Aliigemmobacter</taxon>
    </lineage>
</organism>
<evidence type="ECO:0000259" key="2">
    <source>
        <dbReference type="Pfam" id="PF13403"/>
    </source>
</evidence>
<protein>
    <recommendedName>
        <fullName evidence="2">Hedgehog/Intein (Hint) domain-containing protein</fullName>
    </recommendedName>
</protein>
<evidence type="ECO:0000256" key="1">
    <source>
        <dbReference type="SAM" id="MobiDB-lite"/>
    </source>
</evidence>
<name>A0A4S3MS52_9RHOB</name>
<evidence type="ECO:0000313" key="4">
    <source>
        <dbReference type="Proteomes" id="UP000309450"/>
    </source>
</evidence>
<dbReference type="SUPFAM" id="SSF51294">
    <property type="entry name" value="Hedgehog/intein (Hint) domain"/>
    <property type="match status" value="1"/>
</dbReference>
<accession>A0A4S3MS52</accession>
<reference evidence="3 4" key="1">
    <citation type="submission" date="2019-04" db="EMBL/GenBank/DDBJ databases">
        <title>Draft genome sequence of Gemmobacter aestuarii sp. nov.</title>
        <authorList>
            <person name="Hameed A."/>
            <person name="Lin S.-Y."/>
            <person name="Shahina M."/>
            <person name="Lai W.-A."/>
            <person name="Young C.-C."/>
        </authorList>
    </citation>
    <scope>NUCLEOTIDE SEQUENCE [LARGE SCALE GENOMIC DNA]</scope>
    <source>
        <strain evidence="3 4">CC-PW-75</strain>
    </source>
</reference>
<dbReference type="InterPro" id="IPR028992">
    <property type="entry name" value="Hedgehog/Intein_dom"/>
</dbReference>
<comment type="caution">
    <text evidence="3">The sequence shown here is derived from an EMBL/GenBank/DDBJ whole genome shotgun (WGS) entry which is preliminary data.</text>
</comment>
<proteinExistence type="predicted"/>
<dbReference type="EMBL" id="SSND01000001">
    <property type="protein sequence ID" value="THD84923.1"/>
    <property type="molecule type" value="Genomic_DNA"/>
</dbReference>
<dbReference type="InterPro" id="IPR036844">
    <property type="entry name" value="Hint_dom_sf"/>
</dbReference>
<sequence>MIARISCAFARFRPQLRPAFRRDFPASRGRVPGGSRLAGCGFAVCTGARLGVGSWKRLGHEDVPAVAEGVLSGTPIATPRGWVPVEELSPGDLVLTFDDGPVPLFELWSQPLPGLPAAIALRAHWPLDVPVAALGNRSALRLLPEQHVLIECDAAEEAHGEPFALVPAAALEGYRGIGLARPEPGLSVWRLGFPRDQVVYAGRGALIAAPAPDLATAHDPEGGADRTPYPTLPLSEARALVACLMAEDLGTALRPLPQDDAGAGQAARFSGAKRP</sequence>
<dbReference type="AlphaFoldDB" id="A0A4S3MS52"/>
<dbReference type="Pfam" id="PF13403">
    <property type="entry name" value="Hint_2"/>
    <property type="match status" value="1"/>
</dbReference>
<gene>
    <name evidence="3" type="ORF">E7811_04150</name>
</gene>
<evidence type="ECO:0000313" key="3">
    <source>
        <dbReference type="EMBL" id="THD84923.1"/>
    </source>
</evidence>
<dbReference type="OrthoDB" id="7685535at2"/>